<dbReference type="GO" id="GO:0005886">
    <property type="term" value="C:plasma membrane"/>
    <property type="evidence" value="ECO:0007669"/>
    <property type="project" value="TreeGrafter"/>
</dbReference>
<dbReference type="InterPro" id="IPR003018">
    <property type="entry name" value="GAF"/>
</dbReference>
<protein>
    <submittedName>
        <fullName evidence="2">Diguanylate cyclase/phosphodiesterase (GGDEF &amp; EAL domains) with PAS/PAC sensor(S)</fullName>
    </submittedName>
</protein>
<dbReference type="NCBIfam" id="TIGR00254">
    <property type="entry name" value="GGDEF"/>
    <property type="match status" value="1"/>
</dbReference>
<name>A0A6J4RU96_9ACTN</name>
<sequence length="540" mass="58258">MESITDTRKLRALLRVARVARGEDRSGSLPEIAGLLAQALGFGTVVINLFRPAWDDLEVVAVHGSEAARDQLLGSTVARVEWLTLLDHPEMVDGTLFWRHDPEQGGDPDEDDRIHVPDIPVSSDPEAWHPKDLLLAAMHDSRGELLGILSVDEPISGRRPSETDIEVLTIAAGHVGVSLARSETDRRAADYRRAVQELLRVSASLVRGRSSEEVLDAVCAGIAGALGFGKVAAFLADDDDQVRPHAAFGWPTASDVPVAGFPIAAVEPLVAPERLIEGCALIDSATAERLATSEIPRYRSVNNGIGPLAWNGHWLIVPFRDLDGALIGAIWADEPADRLLPGRERLQALRLFADQAVSAVESAQRLDRMREMAERDALTGLANRRALRAFLRQSTDGRLAMLACDLDHFKSINDRLGHQVGDDVLSRFAEVLEAVARPDDLAFRLGGEEFGLLLTDVDPDVAFAVAERLRESTRSTFSDLPGGLTVSIGVACAGRSANELMADADRALYAAKHSGRDRTVISTDPLAASGGVVTPLRRAS</sequence>
<dbReference type="SMART" id="SM00065">
    <property type="entry name" value="GAF"/>
    <property type="match status" value="2"/>
</dbReference>
<dbReference type="Gene3D" id="3.30.70.270">
    <property type="match status" value="1"/>
</dbReference>
<dbReference type="SUPFAM" id="SSF55781">
    <property type="entry name" value="GAF domain-like"/>
    <property type="match status" value="2"/>
</dbReference>
<dbReference type="PANTHER" id="PTHR45138:SF9">
    <property type="entry name" value="DIGUANYLATE CYCLASE DGCM-RELATED"/>
    <property type="match status" value="1"/>
</dbReference>
<dbReference type="CDD" id="cd01949">
    <property type="entry name" value="GGDEF"/>
    <property type="match status" value="1"/>
</dbReference>
<dbReference type="PANTHER" id="PTHR45138">
    <property type="entry name" value="REGULATORY COMPONENTS OF SENSORY TRANSDUCTION SYSTEM"/>
    <property type="match status" value="1"/>
</dbReference>
<evidence type="ECO:0000259" key="1">
    <source>
        <dbReference type="PROSITE" id="PS50887"/>
    </source>
</evidence>
<dbReference type="FunFam" id="3.30.70.270:FF:000001">
    <property type="entry name" value="Diguanylate cyclase domain protein"/>
    <property type="match status" value="1"/>
</dbReference>
<dbReference type="Gene3D" id="3.30.450.40">
    <property type="match status" value="2"/>
</dbReference>
<dbReference type="EMBL" id="CADCVP010000090">
    <property type="protein sequence ID" value="CAA9479323.1"/>
    <property type="molecule type" value="Genomic_DNA"/>
</dbReference>
<dbReference type="SUPFAM" id="SSF55073">
    <property type="entry name" value="Nucleotide cyclase"/>
    <property type="match status" value="1"/>
</dbReference>
<dbReference type="InterPro" id="IPR029016">
    <property type="entry name" value="GAF-like_dom_sf"/>
</dbReference>
<gene>
    <name evidence="2" type="ORF">AVDCRST_MAG69-672</name>
</gene>
<reference evidence="2" key="1">
    <citation type="submission" date="2020-02" db="EMBL/GenBank/DDBJ databases">
        <authorList>
            <person name="Meier V. D."/>
        </authorList>
    </citation>
    <scope>NUCLEOTIDE SEQUENCE</scope>
    <source>
        <strain evidence="2">AVDCRST_MAG69</strain>
    </source>
</reference>
<dbReference type="PROSITE" id="PS50887">
    <property type="entry name" value="GGDEF"/>
    <property type="match status" value="1"/>
</dbReference>
<dbReference type="InterPro" id="IPR043128">
    <property type="entry name" value="Rev_trsase/Diguanyl_cyclase"/>
</dbReference>
<evidence type="ECO:0000313" key="2">
    <source>
        <dbReference type="EMBL" id="CAA9479323.1"/>
    </source>
</evidence>
<dbReference type="AlphaFoldDB" id="A0A6J4RU96"/>
<dbReference type="SMART" id="SM00267">
    <property type="entry name" value="GGDEF"/>
    <property type="match status" value="1"/>
</dbReference>
<dbReference type="GO" id="GO:1902201">
    <property type="term" value="P:negative regulation of bacterial-type flagellum-dependent cell motility"/>
    <property type="evidence" value="ECO:0007669"/>
    <property type="project" value="TreeGrafter"/>
</dbReference>
<dbReference type="InterPro" id="IPR000160">
    <property type="entry name" value="GGDEF_dom"/>
</dbReference>
<organism evidence="2">
    <name type="scientific">uncultured Solirubrobacteraceae bacterium</name>
    <dbReference type="NCBI Taxonomy" id="1162706"/>
    <lineage>
        <taxon>Bacteria</taxon>
        <taxon>Bacillati</taxon>
        <taxon>Actinomycetota</taxon>
        <taxon>Thermoleophilia</taxon>
        <taxon>Solirubrobacterales</taxon>
        <taxon>Solirubrobacteraceae</taxon>
        <taxon>environmental samples</taxon>
    </lineage>
</organism>
<proteinExistence type="predicted"/>
<dbReference type="InterPro" id="IPR029787">
    <property type="entry name" value="Nucleotide_cyclase"/>
</dbReference>
<accession>A0A6J4RU96</accession>
<dbReference type="GO" id="GO:0052621">
    <property type="term" value="F:diguanylate cyclase activity"/>
    <property type="evidence" value="ECO:0007669"/>
    <property type="project" value="TreeGrafter"/>
</dbReference>
<dbReference type="GO" id="GO:0043709">
    <property type="term" value="P:cell adhesion involved in single-species biofilm formation"/>
    <property type="evidence" value="ECO:0007669"/>
    <property type="project" value="TreeGrafter"/>
</dbReference>
<dbReference type="InterPro" id="IPR050469">
    <property type="entry name" value="Diguanylate_Cyclase"/>
</dbReference>
<feature type="domain" description="GGDEF" evidence="1">
    <location>
        <begin position="397"/>
        <end position="524"/>
    </location>
</feature>
<dbReference type="Pfam" id="PF00990">
    <property type="entry name" value="GGDEF"/>
    <property type="match status" value="1"/>
</dbReference>